<dbReference type="PANTHER" id="PTHR33308">
    <property type="entry name" value="PEPTIDOGLYCAN HYDROLASE FLGJ"/>
    <property type="match status" value="1"/>
</dbReference>
<comment type="similarity">
    <text evidence="1">Belongs to the glycosyl hydrolase 73 family.</text>
</comment>
<dbReference type="PRINTS" id="PR01002">
    <property type="entry name" value="FLGFLGJ"/>
</dbReference>
<keyword evidence="2" id="KW-0378">Hydrolase</keyword>
<evidence type="ECO:0000313" key="5">
    <source>
        <dbReference type="Proteomes" id="UP000016361"/>
    </source>
</evidence>
<accession>S4PPW1</accession>
<reference evidence="5" key="1">
    <citation type="journal article" date="2013" name="Genome Announc.">
        <title>Draft Genome Sequence of D-Branched-Chain Amino Acid Producer Lactobacillus otakiensis JCM 15040T, Isolated from a Traditional Japanese Pickle.</title>
        <authorList>
            <person name="Doi K."/>
            <person name="Mori K."/>
            <person name="Mutaguchi Y."/>
            <person name="Tashiro K."/>
            <person name="Fujino Y."/>
            <person name="Ohmori T."/>
            <person name="Kuhara S."/>
            <person name="Ohshima T."/>
        </authorList>
    </citation>
    <scope>NUCLEOTIDE SEQUENCE [LARGE SCALE GENOMIC DNA]</scope>
    <source>
        <strain evidence="5">JCM 15040</strain>
    </source>
</reference>
<evidence type="ECO:0000256" key="1">
    <source>
        <dbReference type="ARBA" id="ARBA00010266"/>
    </source>
</evidence>
<protein>
    <submittedName>
        <fullName evidence="4">Mannosyl-glycoprotein endo-beta-N-acetylglucosamidase</fullName>
    </submittedName>
</protein>
<sequence>MLILVACGLVIILGFHALYENGYNSGNVQTSNNEVAVEHERFIKKLAPQAQRLQGQYNILPSITLAQAILESNWGSSRLASKYYNLFGVKAQDNTANSVYLDTQEFVNGRYVTIKARFQVYQDWNESLADHAKLLAYGTKWNPQQYKDVVAATNYLQAADGLQQDGYATDPAYTKKLIAIIKQYKLYQYDD</sequence>
<dbReference type="InterPro" id="IPR051056">
    <property type="entry name" value="Glycosyl_Hydrolase_73"/>
</dbReference>
<comment type="caution">
    <text evidence="4">The sequence shown here is derived from an EMBL/GenBank/DDBJ whole genome shotgun (WGS) entry which is preliminary data.</text>
</comment>
<dbReference type="SMART" id="SM00047">
    <property type="entry name" value="LYZ2"/>
    <property type="match status" value="1"/>
</dbReference>
<dbReference type="Pfam" id="PF01832">
    <property type="entry name" value="Glucosaminidase"/>
    <property type="match status" value="1"/>
</dbReference>
<dbReference type="EMBL" id="BASH01000003">
    <property type="protein sequence ID" value="GAD16690.1"/>
    <property type="molecule type" value="Genomic_DNA"/>
</dbReference>
<dbReference type="GO" id="GO:0004040">
    <property type="term" value="F:amidase activity"/>
    <property type="evidence" value="ECO:0007669"/>
    <property type="project" value="InterPro"/>
</dbReference>
<dbReference type="Gene3D" id="4.10.80.30">
    <property type="entry name" value="DNA polymerase, domain 6"/>
    <property type="match status" value="1"/>
</dbReference>
<feature type="domain" description="Mannosyl-glycoprotein endo-beta-N-acetylglucosamidase-like" evidence="3">
    <location>
        <begin position="33"/>
        <end position="190"/>
    </location>
</feature>
<dbReference type="Proteomes" id="UP000016361">
    <property type="component" value="Unassembled WGS sequence"/>
</dbReference>
<name>S4PPW1_9LACO</name>
<evidence type="ECO:0000259" key="3">
    <source>
        <dbReference type="SMART" id="SM00047"/>
    </source>
</evidence>
<dbReference type="GeneID" id="301047968"/>
<evidence type="ECO:0000313" key="4">
    <source>
        <dbReference type="EMBL" id="GAD16690.1"/>
    </source>
</evidence>
<dbReference type="STRING" id="1423780.FD05_GL000705"/>
<dbReference type="eggNOG" id="COG1705">
    <property type="taxonomic scope" value="Bacteria"/>
</dbReference>
<dbReference type="AlphaFoldDB" id="S4PPW1"/>
<dbReference type="RefSeq" id="WP_020281132.1">
    <property type="nucleotide sequence ID" value="NZ_AZED01000013.1"/>
</dbReference>
<proteinExistence type="inferred from homology"/>
<organism evidence="4 5">
    <name type="scientific">Lentilactobacillus otakiensis DSM 19908 = JCM 15040</name>
    <dbReference type="NCBI Taxonomy" id="1423780"/>
    <lineage>
        <taxon>Bacteria</taxon>
        <taxon>Bacillati</taxon>
        <taxon>Bacillota</taxon>
        <taxon>Bacilli</taxon>
        <taxon>Lactobacillales</taxon>
        <taxon>Lactobacillaceae</taxon>
        <taxon>Lentilactobacillus</taxon>
    </lineage>
</organism>
<dbReference type="InterPro" id="IPR002901">
    <property type="entry name" value="MGlyc_endo_b_GlcNAc-like_dom"/>
</dbReference>
<gene>
    <name evidence="4" type="ORF">LOT_1228</name>
</gene>
<keyword evidence="5" id="KW-1185">Reference proteome</keyword>
<dbReference type="PANTHER" id="PTHR33308:SF10">
    <property type="entry name" value="EXO-GLUCOSAMINIDASE LYTG"/>
    <property type="match status" value="1"/>
</dbReference>
<evidence type="ECO:0000256" key="2">
    <source>
        <dbReference type="ARBA" id="ARBA00022801"/>
    </source>
</evidence>
<dbReference type="Gene3D" id="1.10.530.10">
    <property type="match status" value="1"/>
</dbReference>